<sequence>MDSLRQVGISIPKIYESFVAQASGFNLIPFTKRDLYNEVRRQRLLQNGDVNGELRVLEGLPMQMKKSSGAMMEECGVREVVWVKDIYKKKSSWATVYIRGKFFAGIRTTSWCESLHAKLGRMESFGLPYVHILAVLLRLDMESLPKSLVLKRWSKWAKNDATHESLSCQTGEAVALYRSQVVQDTHMLEERSMLESHGTETSNIAGQGELVKDPIGVKMKGTGRSNDPVGMRGDQRVGPIELPRQLTSYP</sequence>
<organism evidence="2 3">
    <name type="scientific">Arachis hypogaea</name>
    <name type="common">Peanut</name>
    <dbReference type="NCBI Taxonomy" id="3818"/>
    <lineage>
        <taxon>Eukaryota</taxon>
        <taxon>Viridiplantae</taxon>
        <taxon>Streptophyta</taxon>
        <taxon>Embryophyta</taxon>
        <taxon>Tracheophyta</taxon>
        <taxon>Spermatophyta</taxon>
        <taxon>Magnoliopsida</taxon>
        <taxon>eudicotyledons</taxon>
        <taxon>Gunneridae</taxon>
        <taxon>Pentapetalae</taxon>
        <taxon>rosids</taxon>
        <taxon>fabids</taxon>
        <taxon>Fabales</taxon>
        <taxon>Fabaceae</taxon>
        <taxon>Papilionoideae</taxon>
        <taxon>50 kb inversion clade</taxon>
        <taxon>dalbergioids sensu lato</taxon>
        <taxon>Dalbergieae</taxon>
        <taxon>Pterocarpus clade</taxon>
        <taxon>Arachis</taxon>
    </lineage>
</organism>
<comment type="caution">
    <text evidence="2">The sequence shown here is derived from an EMBL/GenBank/DDBJ whole genome shotgun (WGS) entry which is preliminary data.</text>
</comment>
<feature type="region of interest" description="Disordered" evidence="1">
    <location>
        <begin position="220"/>
        <end position="250"/>
    </location>
</feature>
<dbReference type="PANTHER" id="PTHR47718:SF6">
    <property type="entry name" value="PROTEIN FAR1-RELATED SEQUENCE"/>
    <property type="match status" value="1"/>
</dbReference>
<evidence type="ECO:0008006" key="4">
    <source>
        <dbReference type="Google" id="ProtNLM"/>
    </source>
</evidence>
<name>A0A445ERA7_ARAHY</name>
<reference evidence="2 3" key="1">
    <citation type="submission" date="2019-01" db="EMBL/GenBank/DDBJ databases">
        <title>Sequencing of cultivated peanut Arachis hypogaea provides insights into genome evolution and oil improvement.</title>
        <authorList>
            <person name="Chen X."/>
        </authorList>
    </citation>
    <scope>NUCLEOTIDE SEQUENCE [LARGE SCALE GENOMIC DNA]</scope>
    <source>
        <strain evidence="3">cv. Fuhuasheng</strain>
        <tissue evidence="2">Leaves</tissue>
    </source>
</reference>
<evidence type="ECO:0000256" key="1">
    <source>
        <dbReference type="SAM" id="MobiDB-lite"/>
    </source>
</evidence>
<accession>A0A445ERA7</accession>
<gene>
    <name evidence="2" type="ORF">Ahy_A01g002726</name>
</gene>
<proteinExistence type="predicted"/>
<dbReference type="PANTHER" id="PTHR47718">
    <property type="entry name" value="OS01G0519700 PROTEIN"/>
    <property type="match status" value="1"/>
</dbReference>
<keyword evidence="3" id="KW-1185">Reference proteome</keyword>
<dbReference type="Proteomes" id="UP000289738">
    <property type="component" value="Chromosome A01"/>
</dbReference>
<dbReference type="EMBL" id="SDMP01000001">
    <property type="protein sequence ID" value="RYR77999.1"/>
    <property type="molecule type" value="Genomic_DNA"/>
</dbReference>
<dbReference type="AlphaFoldDB" id="A0A445ERA7"/>
<evidence type="ECO:0000313" key="2">
    <source>
        <dbReference type="EMBL" id="RYR77999.1"/>
    </source>
</evidence>
<protein>
    <recommendedName>
        <fullName evidence="4">Protein FAR1-RELATED SEQUENCE</fullName>
    </recommendedName>
</protein>
<evidence type="ECO:0000313" key="3">
    <source>
        <dbReference type="Proteomes" id="UP000289738"/>
    </source>
</evidence>